<evidence type="ECO:0000313" key="2">
    <source>
        <dbReference type="EMBL" id="TKR66839.1"/>
    </source>
</evidence>
<dbReference type="Proteomes" id="UP000298663">
    <property type="component" value="Unassembled WGS sequence"/>
</dbReference>
<organism evidence="2 3">
    <name type="scientific">Steinernema carpocapsae</name>
    <name type="common">Entomopathogenic nematode</name>
    <dbReference type="NCBI Taxonomy" id="34508"/>
    <lineage>
        <taxon>Eukaryota</taxon>
        <taxon>Metazoa</taxon>
        <taxon>Ecdysozoa</taxon>
        <taxon>Nematoda</taxon>
        <taxon>Chromadorea</taxon>
        <taxon>Rhabditida</taxon>
        <taxon>Tylenchina</taxon>
        <taxon>Panagrolaimomorpha</taxon>
        <taxon>Strongyloidoidea</taxon>
        <taxon>Steinernematidae</taxon>
        <taxon>Steinernema</taxon>
    </lineage>
</organism>
<reference evidence="2 3" key="2">
    <citation type="journal article" date="2019" name="G3 (Bethesda)">
        <title>Hybrid Assembly of the Genome of the Entomopathogenic Nematode Steinernema carpocapsae Identifies the X-Chromosome.</title>
        <authorList>
            <person name="Serra L."/>
            <person name="Macchietto M."/>
            <person name="Macias-Munoz A."/>
            <person name="McGill C.J."/>
            <person name="Rodriguez I.M."/>
            <person name="Rodriguez B."/>
            <person name="Murad R."/>
            <person name="Mortazavi A."/>
        </authorList>
    </citation>
    <scope>NUCLEOTIDE SEQUENCE [LARGE SCALE GENOMIC DNA]</scope>
    <source>
        <strain evidence="2 3">ALL</strain>
    </source>
</reference>
<reference evidence="2 3" key="1">
    <citation type="journal article" date="2015" name="Genome Biol.">
        <title>Comparative genomics of Steinernema reveals deeply conserved gene regulatory networks.</title>
        <authorList>
            <person name="Dillman A.R."/>
            <person name="Macchietto M."/>
            <person name="Porter C.F."/>
            <person name="Rogers A."/>
            <person name="Williams B."/>
            <person name="Antoshechkin I."/>
            <person name="Lee M.M."/>
            <person name="Goodwin Z."/>
            <person name="Lu X."/>
            <person name="Lewis E.E."/>
            <person name="Goodrich-Blair H."/>
            <person name="Stock S.P."/>
            <person name="Adams B.J."/>
            <person name="Sternberg P.W."/>
            <person name="Mortazavi A."/>
        </authorList>
    </citation>
    <scope>NUCLEOTIDE SEQUENCE [LARGE SCALE GENOMIC DNA]</scope>
    <source>
        <strain evidence="2 3">ALL</strain>
    </source>
</reference>
<accession>A0A4U5MCI7</accession>
<sequence length="212" mass="22907">MTCEMKPSLGLLDSACLQNGQNLKNRHQSHFNTPKLTKNSSLLSTLGRRPETSAAAAKSVAKTATDLEAAIAANEQNRRSNSRQSRRRSRGGGDKTGDTNAAQKTLSPRKIVYLDRHRSALSAPVLHSRFLARFVAELDRSSYAPEFPTLTTLVSGFLLTVISTLLSLVSSSQTLQNGAKFETGGSSLISLLQGGFRHGPQPIDNADRSQND</sequence>
<dbReference type="EMBL" id="AZBU02000008">
    <property type="protein sequence ID" value="TKR66839.1"/>
    <property type="molecule type" value="Genomic_DNA"/>
</dbReference>
<feature type="compositionally biased region" description="Basic residues" evidence="1">
    <location>
        <begin position="80"/>
        <end position="90"/>
    </location>
</feature>
<proteinExistence type="predicted"/>
<evidence type="ECO:0000313" key="3">
    <source>
        <dbReference type="Proteomes" id="UP000298663"/>
    </source>
</evidence>
<protein>
    <submittedName>
        <fullName evidence="2">Uncharacterized protein</fullName>
    </submittedName>
</protein>
<comment type="caution">
    <text evidence="2">The sequence shown here is derived from an EMBL/GenBank/DDBJ whole genome shotgun (WGS) entry which is preliminary data.</text>
</comment>
<gene>
    <name evidence="2" type="ORF">L596_023073</name>
</gene>
<name>A0A4U5MCI7_STECR</name>
<dbReference type="AlphaFoldDB" id="A0A4U5MCI7"/>
<feature type="region of interest" description="Disordered" evidence="1">
    <location>
        <begin position="71"/>
        <end position="104"/>
    </location>
</feature>
<evidence type="ECO:0000256" key="1">
    <source>
        <dbReference type="SAM" id="MobiDB-lite"/>
    </source>
</evidence>
<keyword evidence="3" id="KW-1185">Reference proteome</keyword>